<dbReference type="Proteomes" id="UP001190640">
    <property type="component" value="Chromosome 7"/>
</dbReference>
<dbReference type="InterPro" id="IPR045063">
    <property type="entry name" value="Dynamin_N"/>
</dbReference>
<feature type="region of interest" description="Disordered" evidence="2">
    <location>
        <begin position="2044"/>
        <end position="2088"/>
    </location>
</feature>
<evidence type="ECO:0000259" key="3">
    <source>
        <dbReference type="PROSITE" id="PS50006"/>
    </source>
</evidence>
<dbReference type="InterPro" id="IPR008984">
    <property type="entry name" value="SMAD_FHA_dom_sf"/>
</dbReference>
<proteinExistence type="predicted"/>
<feature type="region of interest" description="Disordered" evidence="2">
    <location>
        <begin position="1400"/>
        <end position="1515"/>
    </location>
</feature>
<feature type="coiled-coil region" evidence="1">
    <location>
        <begin position="2597"/>
        <end position="2631"/>
    </location>
</feature>
<feature type="compositionally biased region" description="Basic and acidic residues" evidence="2">
    <location>
        <begin position="1076"/>
        <end position="1085"/>
    </location>
</feature>
<name>A0AA97JPI3_EUBMA</name>
<feature type="compositionally biased region" description="Basic and acidic residues" evidence="2">
    <location>
        <begin position="1274"/>
        <end position="1285"/>
    </location>
</feature>
<keyword evidence="1" id="KW-0175">Coiled coil</keyword>
<evidence type="ECO:0000313" key="4">
    <source>
        <dbReference type="Proteomes" id="UP001190640"/>
    </source>
</evidence>
<dbReference type="InterPro" id="IPR000253">
    <property type="entry name" value="FHA_dom"/>
</dbReference>
<evidence type="ECO:0000256" key="2">
    <source>
        <dbReference type="SAM" id="MobiDB-lite"/>
    </source>
</evidence>
<dbReference type="Pfam" id="PF00350">
    <property type="entry name" value="Dynamin_N"/>
    <property type="match status" value="1"/>
</dbReference>
<feature type="region of interest" description="Disordered" evidence="2">
    <location>
        <begin position="1028"/>
        <end position="1236"/>
    </location>
</feature>
<dbReference type="SUPFAM" id="SSF49879">
    <property type="entry name" value="SMAD/FHA domain"/>
    <property type="match status" value="1"/>
</dbReference>
<feature type="compositionally biased region" description="Polar residues" evidence="2">
    <location>
        <begin position="1675"/>
        <end position="1685"/>
    </location>
</feature>
<feature type="compositionally biased region" description="Basic and acidic residues" evidence="2">
    <location>
        <begin position="1752"/>
        <end position="1764"/>
    </location>
</feature>
<feature type="region of interest" description="Disordered" evidence="2">
    <location>
        <begin position="376"/>
        <end position="398"/>
    </location>
</feature>
<dbReference type="PANTHER" id="PTHR36681">
    <property type="entry name" value="NUCLEAR GTPASE, GERMINAL CENTER-ASSOCIATED, TANDEM DUPLICATE 3"/>
    <property type="match status" value="1"/>
</dbReference>
<feature type="domain" description="FHA" evidence="3">
    <location>
        <begin position="119"/>
        <end position="173"/>
    </location>
</feature>
<keyword evidence="4" id="KW-1185">Reference proteome</keyword>
<feature type="compositionally biased region" description="Basic and acidic residues" evidence="2">
    <location>
        <begin position="1933"/>
        <end position="1942"/>
    </location>
</feature>
<feature type="region of interest" description="Disordered" evidence="2">
    <location>
        <begin position="3232"/>
        <end position="3285"/>
    </location>
</feature>
<feature type="compositionally biased region" description="Basic and acidic residues" evidence="2">
    <location>
        <begin position="2192"/>
        <end position="2211"/>
    </location>
</feature>
<feature type="region of interest" description="Disordered" evidence="2">
    <location>
        <begin position="1268"/>
        <end position="1299"/>
    </location>
</feature>
<feature type="region of interest" description="Disordered" evidence="2">
    <location>
        <begin position="3326"/>
        <end position="3363"/>
    </location>
</feature>
<feature type="compositionally biased region" description="Low complexity" evidence="2">
    <location>
        <begin position="1952"/>
        <end position="1964"/>
    </location>
</feature>
<dbReference type="Pfam" id="PF00498">
    <property type="entry name" value="FHA"/>
    <property type="match status" value="1"/>
</dbReference>
<feature type="region of interest" description="Disordered" evidence="2">
    <location>
        <begin position="1707"/>
        <end position="1731"/>
    </location>
</feature>
<evidence type="ECO:0000256" key="1">
    <source>
        <dbReference type="SAM" id="Coils"/>
    </source>
</evidence>
<feature type="compositionally biased region" description="Acidic residues" evidence="2">
    <location>
        <begin position="2709"/>
        <end position="2724"/>
    </location>
</feature>
<feature type="compositionally biased region" description="Basic and acidic residues" evidence="2">
    <location>
        <begin position="1900"/>
        <end position="1909"/>
    </location>
</feature>
<organism evidence="4 5">
    <name type="scientific">Eublepharis macularius</name>
    <name type="common">Leopard gecko</name>
    <name type="synonym">Cyrtodactylus macularius</name>
    <dbReference type="NCBI Taxonomy" id="481883"/>
    <lineage>
        <taxon>Eukaryota</taxon>
        <taxon>Metazoa</taxon>
        <taxon>Chordata</taxon>
        <taxon>Craniata</taxon>
        <taxon>Vertebrata</taxon>
        <taxon>Euteleostomi</taxon>
        <taxon>Lepidosauria</taxon>
        <taxon>Squamata</taxon>
        <taxon>Bifurcata</taxon>
        <taxon>Gekkota</taxon>
        <taxon>Eublepharidae</taxon>
        <taxon>Eublepharinae</taxon>
        <taxon>Eublepharis</taxon>
    </lineage>
</organism>
<dbReference type="PANTHER" id="PTHR36681:SF3">
    <property type="entry name" value="NUCLEAR GTPASE, GERMINAL CENTER-ASSOCIATED, TANDEM DUPLICATE 3"/>
    <property type="match status" value="1"/>
</dbReference>
<feature type="region of interest" description="Disordered" evidence="2">
    <location>
        <begin position="2703"/>
        <end position="2732"/>
    </location>
</feature>
<feature type="region of interest" description="Disordered" evidence="2">
    <location>
        <begin position="2174"/>
        <end position="2283"/>
    </location>
</feature>
<dbReference type="PROSITE" id="PS50006">
    <property type="entry name" value="FHA_DOMAIN"/>
    <property type="match status" value="1"/>
</dbReference>
<dbReference type="SUPFAM" id="SSF52540">
    <property type="entry name" value="P-loop containing nucleoside triphosphate hydrolases"/>
    <property type="match status" value="1"/>
</dbReference>
<dbReference type="Gene3D" id="3.40.50.300">
    <property type="entry name" value="P-loop containing nucleotide triphosphate hydrolases"/>
    <property type="match status" value="2"/>
</dbReference>
<dbReference type="KEGG" id="emc:129334028"/>
<dbReference type="GeneID" id="129334028"/>
<feature type="compositionally biased region" description="Polar residues" evidence="2">
    <location>
        <begin position="1707"/>
        <end position="1722"/>
    </location>
</feature>
<protein>
    <submittedName>
        <fullName evidence="5">Uncharacterized protein LOC129334028</fullName>
    </submittedName>
</protein>
<feature type="compositionally biased region" description="Low complexity" evidence="2">
    <location>
        <begin position="2264"/>
        <end position="2277"/>
    </location>
</feature>
<dbReference type="SMART" id="SM00240">
    <property type="entry name" value="FHA"/>
    <property type="match status" value="1"/>
</dbReference>
<feature type="region of interest" description="Disordered" evidence="2">
    <location>
        <begin position="1748"/>
        <end position="1981"/>
    </location>
</feature>
<feature type="compositionally biased region" description="Acidic residues" evidence="2">
    <location>
        <begin position="1485"/>
        <end position="1494"/>
    </location>
</feature>
<dbReference type="Pfam" id="PF24564">
    <property type="entry name" value="DUF7605"/>
    <property type="match status" value="1"/>
</dbReference>
<feature type="compositionally biased region" description="Low complexity" evidence="2">
    <location>
        <begin position="1196"/>
        <end position="1210"/>
    </location>
</feature>
<evidence type="ECO:0000313" key="5">
    <source>
        <dbReference type="RefSeq" id="XP_054841927.1"/>
    </source>
</evidence>
<reference evidence="5" key="1">
    <citation type="submission" date="2025-08" db="UniProtKB">
        <authorList>
            <consortium name="RefSeq"/>
        </authorList>
    </citation>
    <scope>IDENTIFICATION</scope>
    <source>
        <tissue evidence="5">Blood</tissue>
    </source>
</reference>
<feature type="compositionally biased region" description="Basic and acidic residues" evidence="2">
    <location>
        <begin position="1218"/>
        <end position="1227"/>
    </location>
</feature>
<feature type="compositionally biased region" description="Basic and acidic residues" evidence="2">
    <location>
        <begin position="791"/>
        <end position="806"/>
    </location>
</feature>
<feature type="compositionally biased region" description="Basic and acidic residues" evidence="2">
    <location>
        <begin position="1800"/>
        <end position="1809"/>
    </location>
</feature>
<feature type="compositionally biased region" description="Basic and acidic residues" evidence="2">
    <location>
        <begin position="2221"/>
        <end position="2234"/>
    </location>
</feature>
<gene>
    <name evidence="5" type="primary">LOC129334028</name>
</gene>
<sequence>MENKVAYSILFIPYKSGRRGSLSAPPLPAPGGGVADCAARERRFGGALGAAGAQRRGGGAPAEVCPSPNWISNDFPPSGMAASCQPCSAGLTHCHLRRIGSRASVSGIADVIHFGKTVTLIGRKKDVVDYFLSCATPRGSDYMSRIHARVIRTRIYELVDSSLSGVYVNDVRIRGRVVLQEGDTVTFGHPAWQSVTPGARARQPNSPFYFLFEHCHCSMDQMQSLQGEFPVLAAARASQEVSLGLEMKAVLPRKACAAPGALPACPALSEQNAHRGCCPPAVVSALTMPLPSAASVQPPLSSSPATDSLHLTSSLLEMPDDPRLGASPDSAQEGSVQLTSGILRSVSPEYAILEEERPVAAAPSSQGALETMCGSFQAGERGSPDPRLSPPSTKELGLSGSPCGQEIMMMEVHQSTGETAKCDTPCLSEQVQDTELMEEAASGGQVAAAGCSKESSIEEGTVEGHGELFVEKLLPEAVLGEAEWAADESITDNSFANQTDSLDTEMLELLSSSSGSRTPEDLLSGEEPGRASPARLTIAEKVGSGAPNTTLPREIPSGCDTREADSQGSASGGEGEVEMSPPMNARWLAMECHLGPRDGGSVAPEMEGGITDDTSGDEICYAEVGTQTGDIKEREKGPVVAQPGGERDAPGTLGVLQHDGSTLNTHMAEETLLQQLPKASVLDFPTHEVSSKEEFSGERAVTAVASFAVKLENSSSGNLLETCKADTTPAAPASFAGVALEKGIALEEPLEADRLEQPMDLEEKYFEACPSQRSETFTEGMWDEGGGSDTAAERELEHGRTERAEMDSTAEGPQPGAFRLDCEGETPEGEGAALRPALASLAVSPGGGEPDSLPGRESQAQEDLDRGGTPGGSEPEAQRGRSMAPALPPGAAAGEGDPEDQPERRLGQPSTALRVSGGGAGSHGGDAAHSSSTSAYGHARLLPTFRLPGDTLEEEGIHHSEDICIDVPLSVQRSEGTEGGMLGCENSLLWPKQGDCEDAQDADRNDDVHARAQGWAVGAKPIEDAHEHHKTVAPEQNGTPAERQTHCHESYGVSSGCSTHLGFQEESPLPQDSQEPELRAGEPRGLENSPEPKPQGASAGKGPLSPDDLPMEGSAGEEVCETEMAVECLAPPRPGGCSEEVTVPEEGDGLEQSPKGPLCREEEEESRLSLGFSAAGSGAGSGSALPGSTARHLPRESPAVPVAAPESSSSDELNLHISDSEAEREENGSSQAHRVSGRQAIILQERDALISDSAAHLGEVAENSEACGKLTARGPREAARQETDKAASTLEQQDPSPCEPCCGLSSSTLALPQASVADMAVGEKSPLLGQAAAVAEELEDQAVEGTELVPLNLSRVSGKDLCPLESDAKLGTEVQAPGGGPGLPEEVGSELLEDCGLLDSRFARQPGGGTLEAGETHGERLQSETPTSVCVGKVDHAQKTGGKALLRLKPGTETRRPQENASQSEEGPGCGDESENSEYGRSPFPEEEEEEEEGCSSRKRPFGEDQGLGLLDSEHASRGPKRLCLLGSGSDLHSSAQLLTAPLDLERRQDQCGRTIEKFVEQYSNQITLHSDEKEEKNTDSIAQIVRTYFNRVPGPAEPAGEDLEAEMSALPHEVGISEETDCKSAARSEAERRSAGEERDPSLRLDAEPQVNRVKPWDPSLDEPGSSARAVSHSLGSHTQQPSQELAHDVPESVWKACLSEEEEFQSSINSVLKHSPSNAPGASPERQCVQEPCGKNMDLVFSDISNSSTETEHSELFPKPESRSSFGTGSGQLHEMLSEAAEVDWPSGGCCSPEPADMDWRKEDRSAPSDMRVSSSESVLTPKGEVLVEPGSHLDAVGENADAPVLQQADGTFDGEESHKAPDTEASEWVTSCTSDPVGETREDPDESTSKMQIEDGTFLRRSHEDPPSQELECKPSPPQPSDSTLWNDAVKVEPTRCPEWELSSEEGHASPSSTTPAAPASESVSCPTVADPWGEGSALPSSSLLPSVASCPGQTRACSQAENSWFPLNGSCSLGSVKQEGGVTAVDAGARRKCQSREDRSFLCPLPPRGPAGIADNPQRKGFGGSLERDLGRGGAGWAGQTDASSAAQGDAAPFLTVGVGVNQVPAGSPLVQGDAPVSVQSAGLPFVSHVFKEEAGHPCDPQIQSAGSSPCGPYPTACSPVVPILQKPRTAEASANQVPERTGGPVNFHDKDRRLLLHRLDEAEVSRQPDAASVQSGDEHPMCVEAKEGRSSTPMVCPRASDPPPQGDPWPYGDGSVQNSSPSSADGAESSPGKHWASSERDVAFQLQECHSVLEEISQSLCAVEGIDDMHMEKWREQIAELQKATKMPSTYIAVVGNTGAGKSSLLNALLEEEAVLPTSAMRACTAVVVEISRAVGGRPYEACVEFLSQDEWYKELKALLEDMKDKSGNLKKRCPDRKTEAGAAYSRVKAVYGRVDEVAKLEGIQEVTQHLGTVKNISAETATEFRTNIEKFIDSRTDNLRDMKGGEFWPIVKSVKIRVAQAEVLRTGVVLVDLPGIRDSNAARDNAAKEYLKNCNAVWVVASITRAVDDKTAKELLNSNLRRQLFMDGQYGNLAFVCTKTDSFNITDIVRDLDLRDEIQPLEEELEELEHQRMEAEEEKGTLHLVLQPGQQRQGVDAPDPAWLQRQHDFLEKEFRISALQKQKDAKLRAISLVCVQARNRFSKRRIRMDFSSGLEELKRKADDDECDDDGDEDMEDGDFATSDPGDLEEAKSQQEKLHVFTVSSTEYLKLCGKLLRDGPPQVFHDPKDTEIPALKNFAIETGLKNSVKATEKVVRDVARVISQIVNYLTNQRAEDISHQAQVQEILQRSLQDVPGLLQEAADDILPDIQYYFKVLIQRSLSRGTKKVKELCEDIVKGWGMPEGFPHATYHAACIRHGVYASPKCGPVDFNAHLAKPIHEAITATWSEVFSSKLEESFQRFTKAVLDKLKFFFQDLKRKLGEQSSLAEALRTLRLQQMEAVNARLCNFLLDQETHISNKQRTISRLLTPEIQAGMEPAYAACSQMSGPGYFQKMKDVMESYVRDNKDFIFDSATAKVQKKLHLLQQYIGGSFQSLVQELNKSLRMQFEPLLKPVQKNADIIPDLMNICAKVDKICKRSCVEYVLPNITQVEAGSLETETEQQGNSPCFSALGTGIRLGAVPLPHVTAVQQSPYEAEKLQDVPAADGSSPPHLPQVISVVQQQPQRAQVNLQLYGKKRSGEALQPLLGKRPKSQATAHKAGPDHTGHPLPSFSWSTEGRRVPCGQSTASGSLPASGEGVPEDCRRNSGWLAGADQYRTPASELMASPGPAGAPIRAGEGIWAKCRDPNSKGETAGTPKTRPPASGQEASPLESTWWGRK</sequence>
<dbReference type="InterPro" id="IPR056024">
    <property type="entry name" value="DUF7605"/>
</dbReference>
<accession>A0AA97JPI3</accession>
<feature type="region of interest" description="Disordered" evidence="2">
    <location>
        <begin position="511"/>
        <end position="580"/>
    </location>
</feature>
<dbReference type="Gene3D" id="2.60.200.20">
    <property type="match status" value="1"/>
</dbReference>
<feature type="region of interest" description="Disordered" evidence="2">
    <location>
        <begin position="769"/>
        <end position="932"/>
    </location>
</feature>
<feature type="compositionally biased region" description="Basic and acidic residues" evidence="2">
    <location>
        <begin position="1621"/>
        <end position="1648"/>
    </location>
</feature>
<feature type="compositionally biased region" description="Low complexity" evidence="2">
    <location>
        <begin position="1168"/>
        <end position="1188"/>
    </location>
</feature>
<feature type="region of interest" description="Disordered" evidence="2">
    <location>
        <begin position="1609"/>
        <end position="1690"/>
    </location>
</feature>
<dbReference type="RefSeq" id="XP_054841927.1">
    <property type="nucleotide sequence ID" value="XM_054985952.1"/>
</dbReference>
<feature type="region of interest" description="Disordered" evidence="2">
    <location>
        <begin position="317"/>
        <end position="338"/>
    </location>
</feature>
<feature type="compositionally biased region" description="Polar residues" evidence="2">
    <location>
        <begin position="329"/>
        <end position="338"/>
    </location>
</feature>
<dbReference type="InterPro" id="IPR027417">
    <property type="entry name" value="P-loop_NTPase"/>
</dbReference>